<protein>
    <submittedName>
        <fullName evidence="6">Uncharacterized protein</fullName>
    </submittedName>
</protein>
<reference evidence="6" key="1">
    <citation type="submission" date="2021-06" db="EMBL/GenBank/DDBJ databases">
        <authorList>
            <person name="Hodson N. C."/>
            <person name="Mongue J. A."/>
            <person name="Jaron S. K."/>
        </authorList>
    </citation>
    <scope>NUCLEOTIDE SEQUENCE</scope>
</reference>
<keyword evidence="1 5" id="KW-0812">Transmembrane</keyword>
<evidence type="ECO:0000256" key="2">
    <source>
        <dbReference type="ARBA" id="ARBA00022989"/>
    </source>
</evidence>
<gene>
    <name evidence="6" type="ORF">AFUS01_LOCUS16763</name>
</gene>
<dbReference type="CDD" id="cd00112">
    <property type="entry name" value="LDLa"/>
    <property type="match status" value="3"/>
</dbReference>
<comment type="caution">
    <text evidence="4">Lacks conserved residue(s) required for the propagation of feature annotation.</text>
</comment>
<dbReference type="InterPro" id="IPR023415">
    <property type="entry name" value="LDLR_class-A_CS"/>
</dbReference>
<keyword evidence="7" id="KW-1185">Reference proteome</keyword>
<evidence type="ECO:0000256" key="4">
    <source>
        <dbReference type="PROSITE-ProRule" id="PRU00124"/>
    </source>
</evidence>
<evidence type="ECO:0000313" key="7">
    <source>
        <dbReference type="Proteomes" id="UP000708208"/>
    </source>
</evidence>
<keyword evidence="5" id="KW-0472">Membrane</keyword>
<name>A0A8J2K1N9_9HEXA</name>
<dbReference type="SMART" id="SM00192">
    <property type="entry name" value="LDLa"/>
    <property type="match status" value="3"/>
</dbReference>
<dbReference type="PANTHER" id="PTHR22722:SF5">
    <property type="entry name" value="LOW-DENSITY LIPOPROTEIN RECEPTOR-RELATED PROTEIN 1B"/>
    <property type="match status" value="1"/>
</dbReference>
<dbReference type="Proteomes" id="UP000708208">
    <property type="component" value="Unassembled WGS sequence"/>
</dbReference>
<dbReference type="GO" id="GO:0005886">
    <property type="term" value="C:plasma membrane"/>
    <property type="evidence" value="ECO:0007669"/>
    <property type="project" value="TreeGrafter"/>
</dbReference>
<evidence type="ECO:0000256" key="1">
    <source>
        <dbReference type="ARBA" id="ARBA00022692"/>
    </source>
</evidence>
<evidence type="ECO:0000313" key="6">
    <source>
        <dbReference type="EMBL" id="CAG7727948.1"/>
    </source>
</evidence>
<dbReference type="EMBL" id="CAJVCH010155910">
    <property type="protein sequence ID" value="CAG7727948.1"/>
    <property type="molecule type" value="Genomic_DNA"/>
</dbReference>
<evidence type="ECO:0000256" key="5">
    <source>
        <dbReference type="SAM" id="Phobius"/>
    </source>
</evidence>
<dbReference type="InterPro" id="IPR051221">
    <property type="entry name" value="LDLR-related"/>
</dbReference>
<dbReference type="PROSITE" id="PS50068">
    <property type="entry name" value="LDLRA_2"/>
    <property type="match status" value="3"/>
</dbReference>
<dbReference type="GO" id="GO:0005041">
    <property type="term" value="F:low-density lipoprotein particle receptor activity"/>
    <property type="evidence" value="ECO:0007669"/>
    <property type="project" value="TreeGrafter"/>
</dbReference>
<keyword evidence="3 4" id="KW-1015">Disulfide bond</keyword>
<feature type="disulfide bond" evidence="4">
    <location>
        <begin position="108"/>
        <end position="123"/>
    </location>
</feature>
<keyword evidence="2 5" id="KW-1133">Transmembrane helix</keyword>
<proteinExistence type="predicted"/>
<dbReference type="InterPro" id="IPR002172">
    <property type="entry name" value="LDrepeatLR_classA_rpt"/>
</dbReference>
<organism evidence="6 7">
    <name type="scientific">Allacma fusca</name>
    <dbReference type="NCBI Taxonomy" id="39272"/>
    <lineage>
        <taxon>Eukaryota</taxon>
        <taxon>Metazoa</taxon>
        <taxon>Ecdysozoa</taxon>
        <taxon>Arthropoda</taxon>
        <taxon>Hexapoda</taxon>
        <taxon>Collembola</taxon>
        <taxon>Symphypleona</taxon>
        <taxon>Sminthuridae</taxon>
        <taxon>Allacma</taxon>
    </lineage>
</organism>
<feature type="disulfide bond" evidence="4">
    <location>
        <begin position="67"/>
        <end position="82"/>
    </location>
</feature>
<dbReference type="Pfam" id="PF00057">
    <property type="entry name" value="Ldl_recept_a"/>
    <property type="match status" value="3"/>
</dbReference>
<dbReference type="OrthoDB" id="2019384at2759"/>
<comment type="caution">
    <text evidence="6">The sequence shown here is derived from an EMBL/GenBank/DDBJ whole genome shotgun (WGS) entry which is preliminary data.</text>
</comment>
<evidence type="ECO:0000256" key="3">
    <source>
        <dbReference type="ARBA" id="ARBA00023157"/>
    </source>
</evidence>
<dbReference type="PANTHER" id="PTHR22722">
    <property type="entry name" value="LOW-DENSITY LIPOPROTEIN RECEPTOR-RELATED PROTEIN 2-RELATED"/>
    <property type="match status" value="1"/>
</dbReference>
<feature type="transmembrane region" description="Helical" evidence="5">
    <location>
        <begin position="138"/>
        <end position="157"/>
    </location>
</feature>
<dbReference type="PROSITE" id="PS01209">
    <property type="entry name" value="LDLRA_1"/>
    <property type="match status" value="2"/>
</dbReference>
<accession>A0A8J2K1N9</accession>
<sequence>MESCAESEFFCNVTTICISLERVCNGINDCGGIDDSDERDCREVNGCHWTQNTCRLGNQCIPRNKICDGKKNCEDGSDEERCDDGSRCHWSKFQCHDKSECIPGYFYCDDVTQCSDGSDEINCLNDTLKTNTGTLAPYWYSLLGNVIILGIPLIILYRKYRRRSFIPYNQEFEIKWKDLIILEDQKLGEGAFGIVFKGQLAGHSTL</sequence>
<dbReference type="AlphaFoldDB" id="A0A8J2K1N9"/>
<dbReference type="GO" id="GO:0043235">
    <property type="term" value="C:receptor complex"/>
    <property type="evidence" value="ECO:0007669"/>
    <property type="project" value="TreeGrafter"/>
</dbReference>